<reference evidence="8 9" key="1">
    <citation type="submission" date="2023-01" db="EMBL/GenBank/DDBJ databases">
        <title>Analysis of 21 Apiospora genomes using comparative genomics revels a genus with tremendous synthesis potential of carbohydrate active enzymes and secondary metabolites.</title>
        <authorList>
            <person name="Sorensen T."/>
        </authorList>
    </citation>
    <scope>NUCLEOTIDE SEQUENCE [LARGE SCALE GENOMIC DNA]</scope>
    <source>
        <strain evidence="8 9">CBS 117206</strain>
    </source>
</reference>
<dbReference type="PRINTS" id="PR00149">
    <property type="entry name" value="FUMRATELYASE"/>
</dbReference>
<dbReference type="Gene3D" id="1.20.200.10">
    <property type="entry name" value="Fumarase/aspartase (Central domain)"/>
    <property type="match status" value="1"/>
</dbReference>
<dbReference type="Proteomes" id="UP001392437">
    <property type="component" value="Unassembled WGS sequence"/>
</dbReference>
<dbReference type="InterPro" id="IPR000362">
    <property type="entry name" value="Fumarate_lyase_fam"/>
</dbReference>
<comment type="caution">
    <text evidence="8">The sequence shown here is derived from an EMBL/GenBank/DDBJ whole genome shotgun (WGS) entry which is preliminary data.</text>
</comment>
<evidence type="ECO:0000256" key="5">
    <source>
        <dbReference type="ARBA" id="ARBA00032749"/>
    </source>
</evidence>
<dbReference type="HAMAP" id="MF_00006">
    <property type="entry name" value="Arg_succ_lyase"/>
    <property type="match status" value="1"/>
</dbReference>
<dbReference type="PANTHER" id="PTHR43814:SF1">
    <property type="entry name" value="ARGININOSUCCINATE LYASE"/>
    <property type="match status" value="1"/>
</dbReference>
<dbReference type="PROSITE" id="PS00163">
    <property type="entry name" value="FUMARATE_LYASES"/>
    <property type="match status" value="1"/>
</dbReference>
<dbReference type="Pfam" id="PF14698">
    <property type="entry name" value="ASL_C2"/>
    <property type="match status" value="1"/>
</dbReference>
<dbReference type="PANTHER" id="PTHR43814">
    <property type="entry name" value="ARGININOSUCCINATE LYASE"/>
    <property type="match status" value="1"/>
</dbReference>
<dbReference type="InterPro" id="IPR008948">
    <property type="entry name" value="L-Aspartase-like"/>
</dbReference>
<dbReference type="InterPro" id="IPR029419">
    <property type="entry name" value="Arg_succ_lyase_C"/>
</dbReference>
<dbReference type="EMBL" id="JAQQWP010000002">
    <property type="protein sequence ID" value="KAK8129311.1"/>
    <property type="molecule type" value="Genomic_DNA"/>
</dbReference>
<dbReference type="GO" id="GO:0042450">
    <property type="term" value="P:L-arginine biosynthetic process via ornithine"/>
    <property type="evidence" value="ECO:0007669"/>
    <property type="project" value="InterPro"/>
</dbReference>
<evidence type="ECO:0000313" key="9">
    <source>
        <dbReference type="Proteomes" id="UP001392437"/>
    </source>
</evidence>
<dbReference type="InterPro" id="IPR024083">
    <property type="entry name" value="Fumarase/histidase_N"/>
</dbReference>
<name>A0AAW0R6A3_9PEZI</name>
<evidence type="ECO:0000259" key="6">
    <source>
        <dbReference type="Pfam" id="PF00206"/>
    </source>
</evidence>
<evidence type="ECO:0000259" key="7">
    <source>
        <dbReference type="Pfam" id="PF14698"/>
    </source>
</evidence>
<gene>
    <name evidence="8" type="ORF">PG999_001691</name>
</gene>
<dbReference type="Pfam" id="PF00206">
    <property type="entry name" value="Lyase_1"/>
    <property type="match status" value="1"/>
</dbReference>
<dbReference type="FunFam" id="1.10.275.10:FF:000002">
    <property type="entry name" value="Argininosuccinate lyase"/>
    <property type="match status" value="1"/>
</dbReference>
<dbReference type="EC" id="4.3.2.1" evidence="4"/>
<dbReference type="Gene3D" id="1.10.40.30">
    <property type="entry name" value="Fumarase/aspartase (C-terminal domain)"/>
    <property type="match status" value="1"/>
</dbReference>
<evidence type="ECO:0000313" key="8">
    <source>
        <dbReference type="EMBL" id="KAK8129311.1"/>
    </source>
</evidence>
<dbReference type="InterPro" id="IPR009049">
    <property type="entry name" value="Argininosuccinate_lyase"/>
</dbReference>
<protein>
    <recommendedName>
        <fullName evidence="4">argininosuccinate lyase</fullName>
        <ecNumber evidence="4">4.3.2.1</ecNumber>
    </recommendedName>
    <alternativeName>
        <fullName evidence="5">Arginosuccinase</fullName>
    </alternativeName>
</protein>
<dbReference type="NCBIfam" id="TIGR00838">
    <property type="entry name" value="argH"/>
    <property type="match status" value="1"/>
</dbReference>
<dbReference type="FunFam" id="1.10.40.30:FF:000001">
    <property type="entry name" value="Argininosuccinate lyase"/>
    <property type="match status" value="1"/>
</dbReference>
<comment type="catalytic activity">
    <reaction evidence="1">
        <text>2-(N(omega)-L-arginino)succinate = fumarate + L-arginine</text>
        <dbReference type="Rhea" id="RHEA:24020"/>
        <dbReference type="ChEBI" id="CHEBI:29806"/>
        <dbReference type="ChEBI" id="CHEBI:32682"/>
        <dbReference type="ChEBI" id="CHEBI:57472"/>
        <dbReference type="EC" id="4.3.2.1"/>
    </reaction>
</comment>
<comment type="similarity">
    <text evidence="3">Belongs to the lyase 1 family. Argininosuccinate lyase subfamily.</text>
</comment>
<dbReference type="InterPro" id="IPR020557">
    <property type="entry name" value="Fumarate_lyase_CS"/>
</dbReference>
<proteinExistence type="inferred from homology"/>
<evidence type="ECO:0000256" key="3">
    <source>
        <dbReference type="ARBA" id="ARBA00010755"/>
    </source>
</evidence>
<evidence type="ECO:0000256" key="2">
    <source>
        <dbReference type="ARBA" id="ARBA00004941"/>
    </source>
</evidence>
<comment type="pathway">
    <text evidence="2">Amino-acid biosynthesis; L-arginine biosynthesis; L-arginine from L-ornithine and carbamoyl phosphate: step 3/3.</text>
</comment>
<dbReference type="GO" id="GO:0005829">
    <property type="term" value="C:cytosol"/>
    <property type="evidence" value="ECO:0007669"/>
    <property type="project" value="TreeGrafter"/>
</dbReference>
<feature type="domain" description="Fumarate lyase N-terminal" evidence="6">
    <location>
        <begin position="15"/>
        <end position="311"/>
    </location>
</feature>
<dbReference type="InterPro" id="IPR022761">
    <property type="entry name" value="Fumarate_lyase_N"/>
</dbReference>
<dbReference type="FunFam" id="1.20.200.10:FF:000025">
    <property type="entry name" value="Argininosuccinate lyase chloroplastic"/>
    <property type="match status" value="1"/>
</dbReference>
<dbReference type="CDD" id="cd01359">
    <property type="entry name" value="Argininosuccinate_lyase"/>
    <property type="match status" value="1"/>
</dbReference>
<accession>A0AAW0R6A3</accession>
<dbReference type="Gene3D" id="1.10.275.10">
    <property type="entry name" value="Fumarase/aspartase (N-terminal domain)"/>
    <property type="match status" value="1"/>
</dbReference>
<keyword evidence="9" id="KW-1185">Reference proteome</keyword>
<dbReference type="AlphaFoldDB" id="A0AAW0R6A3"/>
<organism evidence="8 9">
    <name type="scientific">Apiospora kogelbergensis</name>
    <dbReference type="NCBI Taxonomy" id="1337665"/>
    <lineage>
        <taxon>Eukaryota</taxon>
        <taxon>Fungi</taxon>
        <taxon>Dikarya</taxon>
        <taxon>Ascomycota</taxon>
        <taxon>Pezizomycotina</taxon>
        <taxon>Sordariomycetes</taxon>
        <taxon>Xylariomycetidae</taxon>
        <taxon>Amphisphaeriales</taxon>
        <taxon>Apiosporaceae</taxon>
        <taxon>Apiospora</taxon>
    </lineage>
</organism>
<dbReference type="GO" id="GO:0004056">
    <property type="term" value="F:argininosuccinate lyase activity"/>
    <property type="evidence" value="ECO:0007669"/>
    <property type="project" value="UniProtKB-EC"/>
</dbReference>
<feature type="domain" description="Argininosuccinate lyase C-terminal" evidence="7">
    <location>
        <begin position="373"/>
        <end position="441"/>
    </location>
</feature>
<sequence>MAPSTKPGENMLWGGRFTGGLDPLMVEYNESIYFDKALYKEDILGSIAFARANTKGGILTEDEFAKIEQGLKDVMKEWETDSFKIVPGVDEDIHTANERRLGEIIGKDVAGKLHTGRSRNEQVACDMRMWLRDRLREIEGYLVSFLKVVAARAEKEVDYVMPGYTHLQRAQPIRWSHWMLSYGLAFAADLERLRETIKRVNKSPLGCGALAGNPFGIDRDMMAAELGFDGLLWNSMGGVADRDFVAEMLSWSSMLMIHISRWAEDLIIYSTAEFGFVRLADAYSTGSSLMPQKKNPDSLELLRGKSGRVVGREVGFKMTLKGLASTYNKDLQESWEPMLDTVKSVADSIRIAEGVLATLETRPDRMKASLDPFMLATDLADYLVRKGVPFRETHHISGQCVALSEKTGTPMDQLSYEQLREVDARFEPDVAACFDYEKSVEMRSAKGGTSKECVFEQIRVLNKMLEAEA</sequence>
<dbReference type="PRINTS" id="PR00145">
    <property type="entry name" value="ARGSUCLYASE"/>
</dbReference>
<evidence type="ECO:0000256" key="1">
    <source>
        <dbReference type="ARBA" id="ARBA00000985"/>
    </source>
</evidence>
<evidence type="ECO:0000256" key="4">
    <source>
        <dbReference type="ARBA" id="ARBA00012338"/>
    </source>
</evidence>
<dbReference type="SUPFAM" id="SSF48557">
    <property type="entry name" value="L-aspartase-like"/>
    <property type="match status" value="1"/>
</dbReference>